<feature type="domain" description="Transposable element P transposase-like RNase H C-terminal" evidence="2">
    <location>
        <begin position="23"/>
        <end position="54"/>
    </location>
</feature>
<feature type="signal peptide" evidence="1">
    <location>
        <begin position="1"/>
        <end position="20"/>
    </location>
</feature>
<evidence type="ECO:0000313" key="3">
    <source>
        <dbReference type="EMBL" id="JAT95316.1"/>
    </source>
</evidence>
<feature type="chain" id="PRO_5009116008" evidence="1">
    <location>
        <begin position="21"/>
        <end position="239"/>
    </location>
</feature>
<keyword evidence="1" id="KW-0732">Signal</keyword>
<proteinExistence type="evidence at transcript level"/>
<evidence type="ECO:0000256" key="1">
    <source>
        <dbReference type="SAM" id="SignalP"/>
    </source>
</evidence>
<organism evidence="3">
    <name type="scientific">Amblyomma aureolatum</name>
    <dbReference type="NCBI Taxonomy" id="187763"/>
    <lineage>
        <taxon>Eukaryota</taxon>
        <taxon>Metazoa</taxon>
        <taxon>Ecdysozoa</taxon>
        <taxon>Arthropoda</taxon>
        <taxon>Chelicerata</taxon>
        <taxon>Arachnida</taxon>
        <taxon>Acari</taxon>
        <taxon>Parasitiformes</taxon>
        <taxon>Ixodida</taxon>
        <taxon>Ixodoidea</taxon>
        <taxon>Ixodidae</taxon>
        <taxon>Amblyomminae</taxon>
        <taxon>Amblyomma</taxon>
    </lineage>
</organism>
<feature type="non-terminal residue" evidence="3">
    <location>
        <position position="239"/>
    </location>
</feature>
<dbReference type="AlphaFoldDB" id="A0A1E1X8E8"/>
<sequence>MSVLSLIEFLLSRGVSYVLTASLNQDPLERFFGLVRSFGGDEDHPTVTNFGQLFRLLSLYTPVKLAVKGNCEGGDDRVLLSAFSSLAEKRREALTRKNMVKEEVWNRLTSIPFKDLCNIPSDHVYNVPAPETTALYYLAGYVAFKINKTARCMDCKKDAVGSQDALPPEALLVIERAHVAGCLVYPSKKLFACVNTVENTISKASKLAAFGDLFWKVLDRLTETGTNTVGCSQHCDEFT</sequence>
<reference evidence="3" key="1">
    <citation type="journal article" date="2017" name="Front. Cell. Infect. Microbiol.">
        <title>The Distinct Transcriptional Response of the Midgut of Amblyomma sculptum and Amblyomma aureolatum Ticks to Rickettsia rickettsii Correlates to Their Differences in Susceptibility to Infection.</title>
        <authorList>
            <person name="Martins L.A."/>
            <person name="Galletti M.F.B.M."/>
            <person name="Ribeiro J.M."/>
            <person name="Fujita A."/>
            <person name="Costa F.B."/>
            <person name="Labruna M.B."/>
            <person name="Daffre S."/>
            <person name="Fogaca A.C."/>
        </authorList>
    </citation>
    <scope>NUCLEOTIDE SEQUENCE</scope>
</reference>
<dbReference type="Pfam" id="PF21789">
    <property type="entry name" value="TNP-like_RNaseH_C"/>
    <property type="match status" value="1"/>
</dbReference>
<protein>
    <submittedName>
        <fullName evidence="3">Putative p1 ap</fullName>
    </submittedName>
</protein>
<evidence type="ECO:0000259" key="2">
    <source>
        <dbReference type="Pfam" id="PF21789"/>
    </source>
</evidence>
<dbReference type="InterPro" id="IPR048367">
    <property type="entry name" value="TNP-like_RNaseH_C"/>
</dbReference>
<dbReference type="EMBL" id="GFAC01003872">
    <property type="protein sequence ID" value="JAT95316.1"/>
    <property type="molecule type" value="mRNA"/>
</dbReference>
<accession>A0A1E1X8E8</accession>
<name>A0A1E1X8E8_9ACAR</name>